<dbReference type="SUPFAM" id="SSF54197">
    <property type="entry name" value="HIT-like"/>
    <property type="match status" value="1"/>
</dbReference>
<dbReference type="PROSITE" id="PS51084">
    <property type="entry name" value="HIT_2"/>
    <property type="match status" value="1"/>
</dbReference>
<dbReference type="GO" id="GO:0009117">
    <property type="term" value="P:nucleotide metabolic process"/>
    <property type="evidence" value="ECO:0007669"/>
    <property type="project" value="TreeGrafter"/>
</dbReference>
<protein>
    <submittedName>
        <fullName evidence="5">Histidine triad (HIT) protein</fullName>
    </submittedName>
</protein>
<dbReference type="PRINTS" id="PR00332">
    <property type="entry name" value="HISTRIAD"/>
</dbReference>
<dbReference type="InterPro" id="IPR039384">
    <property type="entry name" value="HINT"/>
</dbReference>
<dbReference type="RefSeq" id="WP_010937702.1">
    <property type="nucleotide sequence ID" value="NC_008751.1"/>
</dbReference>
<dbReference type="HOGENOM" id="CLU_056776_3_2_7"/>
<feature type="active site" description="Tele-AMP-histidine intermediate" evidence="1">
    <location>
        <position position="101"/>
    </location>
</feature>
<reference evidence="6" key="1">
    <citation type="journal article" date="2009" name="Environ. Microbiol.">
        <title>Contribution of mobile genetic elements to Desulfovibrio vulgaris genome plasticity.</title>
        <authorList>
            <person name="Walker C.B."/>
            <person name="Stolyar S."/>
            <person name="Chivian D."/>
            <person name="Pinel N."/>
            <person name="Gabster J.A."/>
            <person name="Dehal P.S."/>
            <person name="He Z."/>
            <person name="Yang Z.K."/>
            <person name="Yen H.C."/>
            <person name="Zhou J."/>
            <person name="Wall J.D."/>
            <person name="Hazen T.C."/>
            <person name="Arkin A.P."/>
            <person name="Stahl D.A."/>
        </authorList>
    </citation>
    <scope>NUCLEOTIDE SEQUENCE [LARGE SCALE GENOMIC DNA]</scope>
    <source>
        <strain evidence="6">DP4</strain>
    </source>
</reference>
<dbReference type="GO" id="GO:0003824">
    <property type="term" value="F:catalytic activity"/>
    <property type="evidence" value="ECO:0007669"/>
    <property type="project" value="InterPro"/>
</dbReference>
<dbReference type="PANTHER" id="PTHR46648:SF1">
    <property type="entry name" value="ADENOSINE 5'-MONOPHOSPHORAMIDASE HNT1"/>
    <property type="match status" value="1"/>
</dbReference>
<dbReference type="Proteomes" id="UP000009173">
    <property type="component" value="Chromosome"/>
</dbReference>
<evidence type="ECO:0000256" key="3">
    <source>
        <dbReference type="PROSITE-ProRule" id="PRU00464"/>
    </source>
</evidence>
<organism evidence="5 6">
    <name type="scientific">Nitratidesulfovibrio vulgaris (strain DP4)</name>
    <name type="common">Desulfovibrio vulgaris</name>
    <dbReference type="NCBI Taxonomy" id="391774"/>
    <lineage>
        <taxon>Bacteria</taxon>
        <taxon>Pseudomonadati</taxon>
        <taxon>Thermodesulfobacteriota</taxon>
        <taxon>Desulfovibrionia</taxon>
        <taxon>Desulfovibrionales</taxon>
        <taxon>Desulfovibrionaceae</taxon>
        <taxon>Nitratidesulfovibrio</taxon>
    </lineage>
</organism>
<evidence type="ECO:0000259" key="4">
    <source>
        <dbReference type="PROSITE" id="PS51084"/>
    </source>
</evidence>
<dbReference type="CDD" id="cd01277">
    <property type="entry name" value="HINT_subgroup"/>
    <property type="match status" value="1"/>
</dbReference>
<dbReference type="InterPro" id="IPR001310">
    <property type="entry name" value="Histidine_triad_HIT"/>
</dbReference>
<accession>A0A0H3AB50</accession>
<dbReference type="KEGG" id="dvl:Dvul_2539"/>
<dbReference type="InterPro" id="IPR036265">
    <property type="entry name" value="HIT-like_sf"/>
</dbReference>
<name>A0A0H3AB50_NITV4</name>
<dbReference type="InterPro" id="IPR011146">
    <property type="entry name" value="HIT-like"/>
</dbReference>
<evidence type="ECO:0000313" key="6">
    <source>
        <dbReference type="Proteomes" id="UP000009173"/>
    </source>
</evidence>
<feature type="domain" description="HIT" evidence="4">
    <location>
        <begin position="7"/>
        <end position="114"/>
    </location>
</feature>
<dbReference type="Pfam" id="PF01230">
    <property type="entry name" value="HIT"/>
    <property type="match status" value="1"/>
</dbReference>
<evidence type="ECO:0000256" key="2">
    <source>
        <dbReference type="PIRSR" id="PIRSR601310-3"/>
    </source>
</evidence>
<dbReference type="Gene3D" id="3.30.428.10">
    <property type="entry name" value="HIT-like"/>
    <property type="match status" value="1"/>
</dbReference>
<gene>
    <name evidence="5" type="ordered locus">Dvul_2539</name>
</gene>
<sequence>MSQSDCIFCKIIRGEIPCAQLYADDHVISFMDIGPVKRGHALVVPREHHATVFDMPAELGAHVMGAAQRVGRAIMAATGAEGLNIFQNNFAAAGQVVFHVHWHLIPRFSDDGLELWSQGQYGSMDEMLALAEAIRERMD</sequence>
<dbReference type="PANTHER" id="PTHR46648">
    <property type="entry name" value="HIT FAMILY PROTEIN 1"/>
    <property type="match status" value="1"/>
</dbReference>
<proteinExistence type="predicted"/>
<dbReference type="SMR" id="A0A0H3AB50"/>
<evidence type="ECO:0000313" key="5">
    <source>
        <dbReference type="EMBL" id="ABM29555.1"/>
    </source>
</evidence>
<feature type="short sequence motif" description="Histidine triad motif" evidence="2 3">
    <location>
        <begin position="99"/>
        <end position="103"/>
    </location>
</feature>
<dbReference type="AlphaFoldDB" id="A0A0H3AB50"/>
<evidence type="ECO:0000256" key="1">
    <source>
        <dbReference type="PIRSR" id="PIRSR601310-1"/>
    </source>
</evidence>
<dbReference type="EMBL" id="CP000527">
    <property type="protein sequence ID" value="ABM29555.1"/>
    <property type="molecule type" value="Genomic_DNA"/>
</dbReference>